<proteinExistence type="predicted"/>
<feature type="chain" id="PRO_5044304875" evidence="1">
    <location>
        <begin position="22"/>
        <end position="301"/>
    </location>
</feature>
<reference evidence="2" key="1">
    <citation type="submission" date="2024-07" db="EMBL/GenBank/DDBJ databases">
        <authorList>
            <person name="Biller S.J."/>
        </authorList>
    </citation>
    <scope>NUCLEOTIDE SEQUENCE</scope>
    <source>
        <strain evidence="2">WC2409</strain>
    </source>
</reference>
<gene>
    <name evidence="2" type="ORF">AB3G34_02365</name>
</gene>
<evidence type="ECO:0000313" key="2">
    <source>
        <dbReference type="EMBL" id="XDU95973.1"/>
    </source>
</evidence>
<dbReference type="InterPro" id="IPR046357">
    <property type="entry name" value="PPIase_dom_sf"/>
</dbReference>
<dbReference type="Gene3D" id="3.10.50.40">
    <property type="match status" value="1"/>
</dbReference>
<dbReference type="PROSITE" id="PS51257">
    <property type="entry name" value="PROKAR_LIPOPROTEIN"/>
    <property type="match status" value="1"/>
</dbReference>
<keyword evidence="1" id="KW-0732">Signal</keyword>
<evidence type="ECO:0000256" key="1">
    <source>
        <dbReference type="SAM" id="SignalP"/>
    </source>
</evidence>
<name>A0AB39W276_9FLAO</name>
<dbReference type="RefSeq" id="WP_367757777.1">
    <property type="nucleotide sequence ID" value="NZ_CP165625.1"/>
</dbReference>
<dbReference type="GO" id="GO:0003755">
    <property type="term" value="F:peptidyl-prolyl cis-trans isomerase activity"/>
    <property type="evidence" value="ECO:0007669"/>
    <property type="project" value="InterPro"/>
</dbReference>
<organism evidence="2">
    <name type="scientific">Flavobacterium sp. WC2409</name>
    <dbReference type="NCBI Taxonomy" id="3234139"/>
    <lineage>
        <taxon>Bacteria</taxon>
        <taxon>Pseudomonadati</taxon>
        <taxon>Bacteroidota</taxon>
        <taxon>Flavobacteriia</taxon>
        <taxon>Flavobacteriales</taxon>
        <taxon>Flavobacteriaceae</taxon>
        <taxon>Flavobacterium</taxon>
    </lineage>
</organism>
<feature type="signal peptide" evidence="1">
    <location>
        <begin position="1"/>
        <end position="21"/>
    </location>
</feature>
<dbReference type="EMBL" id="CP165625">
    <property type="protein sequence ID" value="XDU95973.1"/>
    <property type="molecule type" value="Genomic_DNA"/>
</dbReference>
<protein>
    <submittedName>
        <fullName evidence="2">FKBP-type peptidylprolyl isomerase</fullName>
    </submittedName>
</protein>
<sequence length="301" mass="33535">MNKFKYYFILIITTFSLFSCSKNDTPAVEPLRDYAEQYTTDNTTIEQYLKTYYITVVDHPGFSDDQDVTFTKIPDGGSQKSIWDQTDYELKSRTVSLNEVNYNLYYLVLRTGTGSSPTNVDGVLSSYKGDYLEEISASNVTTLTATPFEEVKYPQQMISLFSTITGWSEIFPQFKTGSYTTKEDGTISYKDFGAGIMFVPSGLAYYASGSGVVPAYVPLVFSFKLYELQRLDQDGDGVPSYLEDLNGDGYVRSFATGIVNPDDTDGDGIPNFLDVDDDGDGYSTKREIAAGTDYLDKNSHP</sequence>
<accession>A0AB39W276</accession>
<keyword evidence="2" id="KW-0413">Isomerase</keyword>
<dbReference type="AlphaFoldDB" id="A0AB39W276"/>